<dbReference type="EMBL" id="ANFO01000178">
    <property type="protein sequence ID" value="KGQ11769.1"/>
    <property type="molecule type" value="Genomic_DNA"/>
</dbReference>
<sequence>MMPGNDTTHQHHNGGGFDLLRRATQAMMSKQTNGERRRNENRRKGQPGLHGWPLSPAANRPLAALSGIAANGYKVAPPQRRALLWAEEGRGKEERGRVREQRRSQEAKRLSTILPHPPHSTPTRLPAVYVDFCESA</sequence>
<feature type="region of interest" description="Disordered" evidence="1">
    <location>
        <begin position="26"/>
        <end position="55"/>
    </location>
</feature>
<gene>
    <name evidence="2" type="ORF">BBAD15_g2487</name>
</gene>
<proteinExistence type="predicted"/>
<evidence type="ECO:0000256" key="1">
    <source>
        <dbReference type="SAM" id="MobiDB-lite"/>
    </source>
</evidence>
<name>A0A0A2WF64_BEABA</name>
<evidence type="ECO:0000313" key="3">
    <source>
        <dbReference type="Proteomes" id="UP000030106"/>
    </source>
</evidence>
<protein>
    <submittedName>
        <fullName evidence="2">Uncharacterized protein</fullName>
    </submittedName>
</protein>
<reference evidence="2 3" key="1">
    <citation type="submission" date="2012-10" db="EMBL/GenBank/DDBJ databases">
        <title>Genome sequencing and analysis of entomopathogenic fungi Beauveria bassiana D1-5.</title>
        <authorList>
            <person name="Li Q."/>
            <person name="Wang L."/>
            <person name="Zhang Z."/>
            <person name="Wang Q."/>
            <person name="Ren J."/>
            <person name="Wang M."/>
            <person name="Xu W."/>
            <person name="Wang J."/>
            <person name="Lu Y."/>
            <person name="Du Q."/>
            <person name="Sun Z."/>
        </authorList>
    </citation>
    <scope>NUCLEOTIDE SEQUENCE [LARGE SCALE GENOMIC DNA]</scope>
    <source>
        <strain evidence="2 3">D1-5</strain>
    </source>
</reference>
<feature type="region of interest" description="Disordered" evidence="1">
    <location>
        <begin position="87"/>
        <end position="122"/>
    </location>
</feature>
<accession>A0A0A2WF64</accession>
<dbReference type="HOGENOM" id="CLU_1875067_0_0_1"/>
<dbReference type="AlphaFoldDB" id="A0A0A2WF64"/>
<comment type="caution">
    <text evidence="2">The sequence shown here is derived from an EMBL/GenBank/DDBJ whole genome shotgun (WGS) entry which is preliminary data.</text>
</comment>
<feature type="compositionally biased region" description="Basic and acidic residues" evidence="1">
    <location>
        <begin position="87"/>
        <end position="109"/>
    </location>
</feature>
<organism evidence="2 3">
    <name type="scientific">Beauveria bassiana D1-5</name>
    <dbReference type="NCBI Taxonomy" id="1245745"/>
    <lineage>
        <taxon>Eukaryota</taxon>
        <taxon>Fungi</taxon>
        <taxon>Dikarya</taxon>
        <taxon>Ascomycota</taxon>
        <taxon>Pezizomycotina</taxon>
        <taxon>Sordariomycetes</taxon>
        <taxon>Hypocreomycetidae</taxon>
        <taxon>Hypocreales</taxon>
        <taxon>Cordycipitaceae</taxon>
        <taxon>Beauveria</taxon>
    </lineage>
</organism>
<dbReference type="Proteomes" id="UP000030106">
    <property type="component" value="Unassembled WGS sequence"/>
</dbReference>
<evidence type="ECO:0000313" key="2">
    <source>
        <dbReference type="EMBL" id="KGQ11769.1"/>
    </source>
</evidence>